<keyword evidence="1" id="KW-0547">Nucleotide-binding</keyword>
<dbReference type="Proteomes" id="UP000319908">
    <property type="component" value="Unassembled WGS sequence"/>
</dbReference>
<dbReference type="Gene3D" id="1.10.3090.10">
    <property type="entry name" value="cca-adding enzyme, domain 2"/>
    <property type="match status" value="1"/>
</dbReference>
<accession>A0A5C6C2H4</accession>
<dbReference type="EMBL" id="SJPU01000001">
    <property type="protein sequence ID" value="TWU17861.1"/>
    <property type="molecule type" value="Genomic_DNA"/>
</dbReference>
<dbReference type="InterPro" id="IPR050124">
    <property type="entry name" value="tRNA_CCA-adding_enzyme"/>
</dbReference>
<dbReference type="InterPro" id="IPR003607">
    <property type="entry name" value="HD/PDEase_dom"/>
</dbReference>
<name>A0A5C6C2H4_9BACT</name>
<dbReference type="CDD" id="cd00077">
    <property type="entry name" value="HDc"/>
    <property type="match status" value="1"/>
</dbReference>
<dbReference type="SUPFAM" id="SSF109604">
    <property type="entry name" value="HD-domain/PDEase-like"/>
    <property type="match status" value="1"/>
</dbReference>
<feature type="domain" description="HD" evidence="2">
    <location>
        <begin position="42"/>
        <end position="136"/>
    </location>
</feature>
<sequence>MNWDELSRSSHEEVIAWAETQPWARAMAACSQDAQWHAEGDVWTHTKMVCYQLTRLDEWESLDDDDRRALLLTALFHDAAKPLTTILDPETGHVRSPNHAVKGEHLVRGVLRDLECPLDERECVCSLVRYHGRPAFVLEREDTAKEVVRLSWLSENRLLYLFALADTRGRDTASMSRPEDNLHCYRLLAEDNDCFDTRYPFATDHARLEYFRQAEPNLHYVPHDEFSCTVTMMCGLPGSGKDTWLAKHRPDLPVVSLDEIRTEMKVDPTDDQGRVIQAATERCRQHLRADTSFAFNATNILRQTRSRWNGLFSDYNARTELIYVEPPMRVLLKQNRDRARSVPESVIHKLAAKVEPPTWLEGHRIMTVSDSG</sequence>
<reference evidence="3 4" key="1">
    <citation type="journal article" date="2020" name="Antonie Van Leeuwenhoek">
        <title>Rhodopirellula heiligendammensis sp. nov., Rhodopirellula pilleata sp. nov., and Rhodopirellula solitaria sp. nov. isolated from natural or artificial marine surfaces in Northern Germany and California, USA, and emended description of the genus Rhodopirellula.</title>
        <authorList>
            <person name="Kallscheuer N."/>
            <person name="Wiegand S."/>
            <person name="Jogler M."/>
            <person name="Boedeker C."/>
            <person name="Peeters S.H."/>
            <person name="Rast P."/>
            <person name="Heuer A."/>
            <person name="Jetten M.S.M."/>
            <person name="Rohde M."/>
            <person name="Jogler C."/>
        </authorList>
    </citation>
    <scope>NUCLEOTIDE SEQUENCE [LARGE SCALE GENOMIC DNA]</scope>
    <source>
        <strain evidence="3 4">Poly21</strain>
    </source>
</reference>
<dbReference type="PANTHER" id="PTHR47545">
    <property type="entry name" value="MULTIFUNCTIONAL CCA PROTEIN"/>
    <property type="match status" value="1"/>
</dbReference>
<keyword evidence="4" id="KW-1185">Reference proteome</keyword>
<evidence type="ECO:0000256" key="1">
    <source>
        <dbReference type="ARBA" id="ARBA00022741"/>
    </source>
</evidence>
<evidence type="ECO:0000313" key="4">
    <source>
        <dbReference type="Proteomes" id="UP000319908"/>
    </source>
</evidence>
<dbReference type="GO" id="GO:0000166">
    <property type="term" value="F:nucleotide binding"/>
    <property type="evidence" value="ECO:0007669"/>
    <property type="project" value="UniProtKB-KW"/>
</dbReference>
<protein>
    <submittedName>
        <fullName evidence="3">HD domain protein</fullName>
    </submittedName>
</protein>
<dbReference type="OrthoDB" id="9805698at2"/>
<organism evidence="3 4">
    <name type="scientific">Allorhodopirellula heiligendammensis</name>
    <dbReference type="NCBI Taxonomy" id="2714739"/>
    <lineage>
        <taxon>Bacteria</taxon>
        <taxon>Pseudomonadati</taxon>
        <taxon>Planctomycetota</taxon>
        <taxon>Planctomycetia</taxon>
        <taxon>Pirellulales</taxon>
        <taxon>Pirellulaceae</taxon>
        <taxon>Allorhodopirellula</taxon>
    </lineage>
</organism>
<dbReference type="Pfam" id="PF13671">
    <property type="entry name" value="AAA_33"/>
    <property type="match status" value="1"/>
</dbReference>
<dbReference type="PANTHER" id="PTHR47545:SF1">
    <property type="entry name" value="MULTIFUNCTIONAL CCA PROTEIN"/>
    <property type="match status" value="1"/>
</dbReference>
<evidence type="ECO:0000259" key="2">
    <source>
        <dbReference type="Pfam" id="PF01966"/>
    </source>
</evidence>
<dbReference type="Gene3D" id="3.40.50.300">
    <property type="entry name" value="P-loop containing nucleotide triphosphate hydrolases"/>
    <property type="match status" value="1"/>
</dbReference>
<proteinExistence type="predicted"/>
<evidence type="ECO:0000313" key="3">
    <source>
        <dbReference type="EMBL" id="TWU17861.1"/>
    </source>
</evidence>
<dbReference type="AlphaFoldDB" id="A0A5C6C2H4"/>
<dbReference type="Pfam" id="PF01966">
    <property type="entry name" value="HD"/>
    <property type="match status" value="1"/>
</dbReference>
<gene>
    <name evidence="3" type="ORF">Poly21_00120</name>
</gene>
<comment type="caution">
    <text evidence="3">The sequence shown here is derived from an EMBL/GenBank/DDBJ whole genome shotgun (WGS) entry which is preliminary data.</text>
</comment>
<dbReference type="SUPFAM" id="SSF52540">
    <property type="entry name" value="P-loop containing nucleoside triphosphate hydrolases"/>
    <property type="match status" value="1"/>
</dbReference>
<dbReference type="InterPro" id="IPR027417">
    <property type="entry name" value="P-loop_NTPase"/>
</dbReference>
<dbReference type="RefSeq" id="WP_146404746.1">
    <property type="nucleotide sequence ID" value="NZ_SJPU01000001.1"/>
</dbReference>
<dbReference type="InterPro" id="IPR006674">
    <property type="entry name" value="HD_domain"/>
</dbReference>